<dbReference type="AlphaFoldDB" id="A0A0A8Y611"/>
<reference evidence="1" key="1">
    <citation type="submission" date="2014-09" db="EMBL/GenBank/DDBJ databases">
        <authorList>
            <person name="Magalhaes I.L.F."/>
            <person name="Oliveira U."/>
            <person name="Santos F.R."/>
            <person name="Vidigal T.H.D.A."/>
            <person name="Brescovit A.D."/>
            <person name="Santos A.J."/>
        </authorList>
    </citation>
    <scope>NUCLEOTIDE SEQUENCE</scope>
    <source>
        <tissue evidence="1">Shoot tissue taken approximately 20 cm above the soil surface</tissue>
    </source>
</reference>
<dbReference type="EMBL" id="GBRH01276404">
    <property type="protein sequence ID" value="JAD21491.1"/>
    <property type="molecule type" value="Transcribed_RNA"/>
</dbReference>
<reference evidence="1" key="2">
    <citation type="journal article" date="2015" name="Data Brief">
        <title>Shoot transcriptome of the giant reed, Arundo donax.</title>
        <authorList>
            <person name="Barrero R.A."/>
            <person name="Guerrero F.D."/>
            <person name="Moolhuijzen P."/>
            <person name="Goolsby J.A."/>
            <person name="Tidwell J."/>
            <person name="Bellgard S.E."/>
            <person name="Bellgard M.I."/>
        </authorList>
    </citation>
    <scope>NUCLEOTIDE SEQUENCE</scope>
    <source>
        <tissue evidence="1">Shoot tissue taken approximately 20 cm above the soil surface</tissue>
    </source>
</reference>
<sequence length="26" mass="2959">MEALRTLRLQAKEILKLELASPFSLS</sequence>
<protein>
    <submittedName>
        <fullName evidence="1">Uncharacterized protein</fullName>
    </submittedName>
</protein>
<evidence type="ECO:0000313" key="1">
    <source>
        <dbReference type="EMBL" id="JAD21491.1"/>
    </source>
</evidence>
<organism evidence="1">
    <name type="scientific">Arundo donax</name>
    <name type="common">Giant reed</name>
    <name type="synonym">Donax arundinaceus</name>
    <dbReference type="NCBI Taxonomy" id="35708"/>
    <lineage>
        <taxon>Eukaryota</taxon>
        <taxon>Viridiplantae</taxon>
        <taxon>Streptophyta</taxon>
        <taxon>Embryophyta</taxon>
        <taxon>Tracheophyta</taxon>
        <taxon>Spermatophyta</taxon>
        <taxon>Magnoliopsida</taxon>
        <taxon>Liliopsida</taxon>
        <taxon>Poales</taxon>
        <taxon>Poaceae</taxon>
        <taxon>PACMAD clade</taxon>
        <taxon>Arundinoideae</taxon>
        <taxon>Arundineae</taxon>
        <taxon>Arundo</taxon>
    </lineage>
</organism>
<name>A0A0A8Y611_ARUDO</name>
<accession>A0A0A8Y611</accession>
<proteinExistence type="predicted"/>